<feature type="region of interest" description="Disordered" evidence="1">
    <location>
        <begin position="1"/>
        <end position="39"/>
    </location>
</feature>
<dbReference type="EMBL" id="LAZR01000818">
    <property type="protein sequence ID" value="KKN57110.1"/>
    <property type="molecule type" value="Genomic_DNA"/>
</dbReference>
<feature type="region of interest" description="Disordered" evidence="1">
    <location>
        <begin position="72"/>
        <end position="94"/>
    </location>
</feature>
<accession>A0A0F9RKK8</accession>
<name>A0A0F9RKK8_9ZZZZ</name>
<evidence type="ECO:0000313" key="2">
    <source>
        <dbReference type="EMBL" id="KKN57110.1"/>
    </source>
</evidence>
<reference evidence="2" key="1">
    <citation type="journal article" date="2015" name="Nature">
        <title>Complex archaea that bridge the gap between prokaryotes and eukaryotes.</title>
        <authorList>
            <person name="Spang A."/>
            <person name="Saw J.H."/>
            <person name="Jorgensen S.L."/>
            <person name="Zaremba-Niedzwiedzka K."/>
            <person name="Martijn J."/>
            <person name="Lind A.E."/>
            <person name="van Eijk R."/>
            <person name="Schleper C."/>
            <person name="Guy L."/>
            <person name="Ettema T.J."/>
        </authorList>
    </citation>
    <scope>NUCLEOTIDE SEQUENCE</scope>
</reference>
<dbReference type="AlphaFoldDB" id="A0A0F9RKK8"/>
<feature type="non-terminal residue" evidence="2">
    <location>
        <position position="1"/>
    </location>
</feature>
<organism evidence="2">
    <name type="scientific">marine sediment metagenome</name>
    <dbReference type="NCBI Taxonomy" id="412755"/>
    <lineage>
        <taxon>unclassified sequences</taxon>
        <taxon>metagenomes</taxon>
        <taxon>ecological metagenomes</taxon>
    </lineage>
</organism>
<feature type="compositionally biased region" description="Gly residues" evidence="1">
    <location>
        <begin position="1"/>
        <end position="32"/>
    </location>
</feature>
<gene>
    <name evidence="2" type="ORF">LCGC14_0565270</name>
</gene>
<sequence>KGSGSGGTKGSGSGGTNGSGSGGTISGHGQWGGENAAAAANSLPPFEDYEVDSVASNEITLDNVMSLMTKDMDAVDQDDTNDDTPVDWGGSELL</sequence>
<comment type="caution">
    <text evidence="2">The sequence shown here is derived from an EMBL/GenBank/DDBJ whole genome shotgun (WGS) entry which is preliminary data.</text>
</comment>
<proteinExistence type="predicted"/>
<feature type="compositionally biased region" description="Acidic residues" evidence="1">
    <location>
        <begin position="74"/>
        <end position="85"/>
    </location>
</feature>
<evidence type="ECO:0000256" key="1">
    <source>
        <dbReference type="SAM" id="MobiDB-lite"/>
    </source>
</evidence>
<protein>
    <submittedName>
        <fullName evidence="2">Uncharacterized protein</fullName>
    </submittedName>
</protein>